<keyword evidence="5" id="KW-0464">Manganese</keyword>
<dbReference type="OrthoDB" id="4215474at2759"/>
<protein>
    <submittedName>
        <fullName evidence="7">DgyrCDS10090</fullName>
    </submittedName>
</protein>
<dbReference type="GO" id="GO:0070006">
    <property type="term" value="F:metalloaminopeptidase activity"/>
    <property type="evidence" value="ECO:0007669"/>
    <property type="project" value="InterPro"/>
</dbReference>
<dbReference type="InterPro" id="IPR029149">
    <property type="entry name" value="Creatin/AminoP/Spt16_N"/>
</dbReference>
<evidence type="ECO:0000256" key="3">
    <source>
        <dbReference type="ARBA" id="ARBA00022723"/>
    </source>
</evidence>
<proteinExistence type="inferred from homology"/>
<comment type="caution">
    <text evidence="7">The sequence shown here is derived from an EMBL/GenBank/DDBJ whole genome shotgun (WGS) entry which is preliminary data.</text>
</comment>
<dbReference type="AlphaFoldDB" id="A0A7I8W169"/>
<evidence type="ECO:0000259" key="6">
    <source>
        <dbReference type="SMART" id="SM01011"/>
    </source>
</evidence>
<reference evidence="7 8" key="1">
    <citation type="submission" date="2020-08" db="EMBL/GenBank/DDBJ databases">
        <authorList>
            <person name="Hejnol A."/>
        </authorList>
    </citation>
    <scope>NUCLEOTIDE SEQUENCE [LARGE SCALE GENOMIC DNA]</scope>
</reference>
<dbReference type="GO" id="GO:0030145">
    <property type="term" value="F:manganese ion binding"/>
    <property type="evidence" value="ECO:0007669"/>
    <property type="project" value="InterPro"/>
</dbReference>
<evidence type="ECO:0000256" key="5">
    <source>
        <dbReference type="ARBA" id="ARBA00023211"/>
    </source>
</evidence>
<gene>
    <name evidence="7" type="ORF">DGYR_LOCUS9525</name>
</gene>
<organism evidence="7 8">
    <name type="scientific">Dimorphilus gyrociliatus</name>
    <dbReference type="NCBI Taxonomy" id="2664684"/>
    <lineage>
        <taxon>Eukaryota</taxon>
        <taxon>Metazoa</taxon>
        <taxon>Spiralia</taxon>
        <taxon>Lophotrochozoa</taxon>
        <taxon>Annelida</taxon>
        <taxon>Polychaeta</taxon>
        <taxon>Polychaeta incertae sedis</taxon>
        <taxon>Dinophilidae</taxon>
        <taxon>Dimorphilus</taxon>
    </lineage>
</organism>
<dbReference type="Pfam" id="PF00557">
    <property type="entry name" value="Peptidase_M24"/>
    <property type="match status" value="1"/>
</dbReference>
<dbReference type="InterPro" id="IPR007865">
    <property type="entry name" value="Aminopep_P_N"/>
</dbReference>
<dbReference type="InterPro" id="IPR000994">
    <property type="entry name" value="Pept_M24"/>
</dbReference>
<keyword evidence="4" id="KW-0378">Hydrolase</keyword>
<evidence type="ECO:0000256" key="1">
    <source>
        <dbReference type="ARBA" id="ARBA00001936"/>
    </source>
</evidence>
<sequence length="473" mass="54533">MQYFSKMAAFSRVTRTLKQPLASLNKIWRNFGQPVSQTHPELLREDEVTPGITRKEYNQRRLNLIEHIQNSLNRKDVIAVIPSASTHYMSYEVPYPFRQDTDFMYLTGFQEPDSCLVFDLRENKSILFVPKKDPMRERWDGLRMGSEKALTFTCVDETYNNDMLPNYLKKNCQQNLILYDYKHDSDYINGIIRSEVDKSVAQPINFYIHKLRLTKSKSEIELMRKTCQIASEMFIETMKFSKIGVNEAHIHSKLDFECRQRNAQHLAFPPVVAGGGRGTIIHYLNNNRQINDEMVLVDAGSELHGYVSDVTRTWPVGGRFKPEHLALYEGLLEVQQKVLQACVKNVCLEDLYLLMLDLLGSQLKRIGVIKESVKGMDIKRLVRQICPHHVGHFLGMDVHDTHTIPRGTQLHHGMIITVEPGIYITNDMAFVPEYFRNTAIRIEDDVLITDGEPDILTKNCPKLASDIEKLVNC</sequence>
<dbReference type="GO" id="GO:0005739">
    <property type="term" value="C:mitochondrion"/>
    <property type="evidence" value="ECO:0007669"/>
    <property type="project" value="TreeGrafter"/>
</dbReference>
<comment type="similarity">
    <text evidence="2">Belongs to the peptidase M24B family.</text>
</comment>
<evidence type="ECO:0000256" key="4">
    <source>
        <dbReference type="ARBA" id="ARBA00022801"/>
    </source>
</evidence>
<keyword evidence="3" id="KW-0479">Metal-binding</keyword>
<dbReference type="GO" id="GO:0006508">
    <property type="term" value="P:proteolysis"/>
    <property type="evidence" value="ECO:0007669"/>
    <property type="project" value="TreeGrafter"/>
</dbReference>
<dbReference type="Gene3D" id="3.90.230.10">
    <property type="entry name" value="Creatinase/methionine aminopeptidase superfamily"/>
    <property type="match status" value="1"/>
</dbReference>
<evidence type="ECO:0000313" key="8">
    <source>
        <dbReference type="Proteomes" id="UP000549394"/>
    </source>
</evidence>
<evidence type="ECO:0000256" key="2">
    <source>
        <dbReference type="ARBA" id="ARBA00008766"/>
    </source>
</evidence>
<dbReference type="Gene3D" id="3.40.350.10">
    <property type="entry name" value="Creatinase/prolidase N-terminal domain"/>
    <property type="match status" value="1"/>
</dbReference>
<dbReference type="SUPFAM" id="SSF55920">
    <property type="entry name" value="Creatinase/aminopeptidase"/>
    <property type="match status" value="1"/>
</dbReference>
<dbReference type="InterPro" id="IPR052433">
    <property type="entry name" value="X-Pro_dipept-like"/>
</dbReference>
<dbReference type="InterPro" id="IPR036005">
    <property type="entry name" value="Creatinase/aminopeptidase-like"/>
</dbReference>
<dbReference type="CDD" id="cd01087">
    <property type="entry name" value="Prolidase"/>
    <property type="match status" value="1"/>
</dbReference>
<evidence type="ECO:0000313" key="7">
    <source>
        <dbReference type="EMBL" id="CAD5121593.1"/>
    </source>
</evidence>
<name>A0A7I8W169_9ANNE</name>
<dbReference type="EMBL" id="CAJFCJ010000014">
    <property type="protein sequence ID" value="CAD5121593.1"/>
    <property type="molecule type" value="Genomic_DNA"/>
</dbReference>
<dbReference type="Pfam" id="PF05195">
    <property type="entry name" value="AMP_N"/>
    <property type="match status" value="1"/>
</dbReference>
<accession>A0A7I8W169</accession>
<keyword evidence="8" id="KW-1185">Reference proteome</keyword>
<dbReference type="PANTHER" id="PTHR43226:SF4">
    <property type="entry name" value="XAA-PRO AMINOPEPTIDASE 3"/>
    <property type="match status" value="1"/>
</dbReference>
<dbReference type="Proteomes" id="UP000549394">
    <property type="component" value="Unassembled WGS sequence"/>
</dbReference>
<feature type="domain" description="Aminopeptidase P N-terminal" evidence="6">
    <location>
        <begin position="52"/>
        <end position="186"/>
    </location>
</feature>
<comment type="cofactor">
    <cofactor evidence="1">
        <name>Mn(2+)</name>
        <dbReference type="ChEBI" id="CHEBI:29035"/>
    </cofactor>
</comment>
<dbReference type="SMART" id="SM01011">
    <property type="entry name" value="AMP_N"/>
    <property type="match status" value="1"/>
</dbReference>
<dbReference type="SUPFAM" id="SSF53092">
    <property type="entry name" value="Creatinase/prolidase N-terminal domain"/>
    <property type="match status" value="1"/>
</dbReference>
<dbReference type="PANTHER" id="PTHR43226">
    <property type="entry name" value="XAA-PRO AMINOPEPTIDASE 3"/>
    <property type="match status" value="1"/>
</dbReference>